<accession>A0A6J4HLL1</accession>
<reference evidence="1" key="1">
    <citation type="submission" date="2020-02" db="EMBL/GenBank/DDBJ databases">
        <authorList>
            <person name="Meier V. D."/>
        </authorList>
    </citation>
    <scope>NUCLEOTIDE SEQUENCE</scope>
    <source>
        <strain evidence="1">AVDCRST_MAG56</strain>
    </source>
</reference>
<organism evidence="1">
    <name type="scientific">uncultured Cytophagales bacterium</name>
    <dbReference type="NCBI Taxonomy" id="158755"/>
    <lineage>
        <taxon>Bacteria</taxon>
        <taxon>Pseudomonadati</taxon>
        <taxon>Bacteroidota</taxon>
        <taxon>Sphingobacteriia</taxon>
        <taxon>Sphingobacteriales</taxon>
        <taxon>environmental samples</taxon>
    </lineage>
</organism>
<evidence type="ECO:0000313" key="1">
    <source>
        <dbReference type="EMBL" id="CAA9226694.1"/>
    </source>
</evidence>
<dbReference type="EMBL" id="CADCTQ010000066">
    <property type="protein sequence ID" value="CAA9226694.1"/>
    <property type="molecule type" value="Genomic_DNA"/>
</dbReference>
<gene>
    <name evidence="1" type="ORF">AVDCRST_MAG56-732</name>
</gene>
<dbReference type="AlphaFoldDB" id="A0A6J4HLL1"/>
<name>A0A6J4HLL1_9SPHI</name>
<proteinExistence type="predicted"/>
<protein>
    <submittedName>
        <fullName evidence="1">Uncharacterized protein</fullName>
    </submittedName>
</protein>
<sequence length="43" mass="4471">MQDGSFSKLVRFPLVLRNAARFPAPGCPAGFGLVPENTGPAPS</sequence>